<evidence type="ECO:0000256" key="1">
    <source>
        <dbReference type="ARBA" id="ARBA00009427"/>
    </source>
</evidence>
<dbReference type="GO" id="GO:0015949">
    <property type="term" value="P:nucleobase-containing small molecule interconversion"/>
    <property type="evidence" value="ECO:0007669"/>
    <property type="project" value="TreeGrafter"/>
</dbReference>
<dbReference type="GO" id="GO:0005524">
    <property type="term" value="F:ATP binding"/>
    <property type="evidence" value="ECO:0007669"/>
    <property type="project" value="UniProtKB-UniRule"/>
</dbReference>
<keyword evidence="5 8" id="KW-0067">ATP-binding</keyword>
<dbReference type="GO" id="GO:0005829">
    <property type="term" value="C:cytosol"/>
    <property type="evidence" value="ECO:0007669"/>
    <property type="project" value="TreeGrafter"/>
</dbReference>
<keyword evidence="2 8" id="KW-0808">Transferase</keyword>
<organism evidence="10">
    <name type="scientific">Candidatus Caldatribacterium californiense</name>
    <dbReference type="NCBI Taxonomy" id="1454726"/>
    <lineage>
        <taxon>Bacteria</taxon>
        <taxon>Pseudomonadati</taxon>
        <taxon>Atribacterota</taxon>
        <taxon>Atribacteria</taxon>
        <taxon>Atribacterales</taxon>
        <taxon>Candidatus Caldatribacteriaceae</taxon>
        <taxon>Candidatus Caldatribacterium</taxon>
    </lineage>
</organism>
<dbReference type="GO" id="GO:0036431">
    <property type="term" value="F:dCMP kinase activity"/>
    <property type="evidence" value="ECO:0007669"/>
    <property type="project" value="InterPro"/>
</dbReference>
<dbReference type="InterPro" id="IPR011994">
    <property type="entry name" value="Cytidylate_kinase_dom"/>
</dbReference>
<dbReference type="GO" id="GO:0006220">
    <property type="term" value="P:pyrimidine nucleotide metabolic process"/>
    <property type="evidence" value="ECO:0007669"/>
    <property type="project" value="UniProtKB-UniRule"/>
</dbReference>
<proteinExistence type="inferred from homology"/>
<protein>
    <recommendedName>
        <fullName evidence="8">Cytidylate kinase</fullName>
        <shortName evidence="8">CK</shortName>
        <ecNumber evidence="8">2.7.4.25</ecNumber>
    </recommendedName>
    <alternativeName>
        <fullName evidence="8">Cytidine monophosphate kinase</fullName>
        <shortName evidence="8">CMP kinase</shortName>
    </alternativeName>
</protein>
<dbReference type="Pfam" id="PF02224">
    <property type="entry name" value="Cytidylate_kin"/>
    <property type="match status" value="1"/>
</dbReference>
<comment type="caution">
    <text evidence="10">The sequence shown here is derived from an EMBL/GenBank/DDBJ whole genome shotgun (WGS) entry which is preliminary data.</text>
</comment>
<dbReference type="AlphaFoldDB" id="A0A7V3YHN3"/>
<dbReference type="EMBL" id="DTFV01000115">
    <property type="protein sequence ID" value="HGI31191.1"/>
    <property type="molecule type" value="Genomic_DNA"/>
</dbReference>
<evidence type="ECO:0000256" key="7">
    <source>
        <dbReference type="ARBA" id="ARBA00048478"/>
    </source>
</evidence>
<keyword evidence="8" id="KW-0963">Cytoplasm</keyword>
<evidence type="ECO:0000256" key="3">
    <source>
        <dbReference type="ARBA" id="ARBA00022741"/>
    </source>
</evidence>
<evidence type="ECO:0000256" key="8">
    <source>
        <dbReference type="HAMAP-Rule" id="MF_00238"/>
    </source>
</evidence>
<evidence type="ECO:0000259" key="9">
    <source>
        <dbReference type="Pfam" id="PF02224"/>
    </source>
</evidence>
<dbReference type="PANTHER" id="PTHR21299:SF2">
    <property type="entry name" value="CYTIDYLATE KINASE"/>
    <property type="match status" value="1"/>
</dbReference>
<gene>
    <name evidence="8" type="primary">cmk</name>
    <name evidence="10" type="ORF">ENV30_07815</name>
</gene>
<evidence type="ECO:0000256" key="4">
    <source>
        <dbReference type="ARBA" id="ARBA00022777"/>
    </source>
</evidence>
<sequence>MKQHIAIDGPAGAGKSTVARLLAQRLGYLYLDTGAFYRAVTLHFLELGLGKEDLERGEIARFLQSVRIDICPGGETRILLNGRDVSQDIRTPEVDALVSYVAKAPEVRDFLREVQRHIALSRPSVVEGRDIGTVILPEADLKVFLTALPEVRARRRWQELALRGKKVDYKVVLKNLLERDSIDSQRSCAPLRQAQDAVVVDTSYLTVEEVVEKLYILATEGNHEGSCGHLFRIL</sequence>
<comment type="subcellular location">
    <subcellularLocation>
        <location evidence="8">Cytoplasm</location>
    </subcellularLocation>
</comment>
<comment type="catalytic activity">
    <reaction evidence="6 8">
        <text>dCMP + ATP = dCDP + ADP</text>
        <dbReference type="Rhea" id="RHEA:25094"/>
        <dbReference type="ChEBI" id="CHEBI:30616"/>
        <dbReference type="ChEBI" id="CHEBI:57566"/>
        <dbReference type="ChEBI" id="CHEBI:58593"/>
        <dbReference type="ChEBI" id="CHEBI:456216"/>
        <dbReference type="EC" id="2.7.4.25"/>
    </reaction>
</comment>
<dbReference type="SUPFAM" id="SSF52540">
    <property type="entry name" value="P-loop containing nucleoside triphosphate hydrolases"/>
    <property type="match status" value="1"/>
</dbReference>
<feature type="domain" description="Cytidylate kinase" evidence="9">
    <location>
        <begin position="5"/>
        <end position="215"/>
    </location>
</feature>
<feature type="binding site" evidence="8">
    <location>
        <begin position="9"/>
        <end position="17"/>
    </location>
    <ligand>
        <name>ATP</name>
        <dbReference type="ChEBI" id="CHEBI:30616"/>
    </ligand>
</feature>
<dbReference type="InterPro" id="IPR027417">
    <property type="entry name" value="P-loop_NTPase"/>
</dbReference>
<dbReference type="InterPro" id="IPR003136">
    <property type="entry name" value="Cytidylate_kin"/>
</dbReference>
<evidence type="ECO:0000256" key="5">
    <source>
        <dbReference type="ARBA" id="ARBA00022840"/>
    </source>
</evidence>
<keyword evidence="3 8" id="KW-0547">Nucleotide-binding</keyword>
<accession>A0A7V3YHN3</accession>
<evidence type="ECO:0000313" key="10">
    <source>
        <dbReference type="EMBL" id="HGI31191.1"/>
    </source>
</evidence>
<dbReference type="PANTHER" id="PTHR21299">
    <property type="entry name" value="CYTIDYLATE KINASE/PANTOATE-BETA-ALANINE LIGASE"/>
    <property type="match status" value="1"/>
</dbReference>
<dbReference type="NCBIfam" id="TIGR00017">
    <property type="entry name" value="cmk"/>
    <property type="match status" value="1"/>
</dbReference>
<name>A0A7V3YHN3_9BACT</name>
<comment type="catalytic activity">
    <reaction evidence="7 8">
        <text>CMP + ATP = CDP + ADP</text>
        <dbReference type="Rhea" id="RHEA:11600"/>
        <dbReference type="ChEBI" id="CHEBI:30616"/>
        <dbReference type="ChEBI" id="CHEBI:58069"/>
        <dbReference type="ChEBI" id="CHEBI:60377"/>
        <dbReference type="ChEBI" id="CHEBI:456216"/>
        <dbReference type="EC" id="2.7.4.25"/>
    </reaction>
</comment>
<reference evidence="10" key="1">
    <citation type="journal article" date="2020" name="mSystems">
        <title>Genome- and Community-Level Interaction Insights into Carbon Utilization and Element Cycling Functions of Hydrothermarchaeota in Hydrothermal Sediment.</title>
        <authorList>
            <person name="Zhou Z."/>
            <person name="Liu Y."/>
            <person name="Xu W."/>
            <person name="Pan J."/>
            <person name="Luo Z.H."/>
            <person name="Li M."/>
        </authorList>
    </citation>
    <scope>NUCLEOTIDE SEQUENCE [LARGE SCALE GENOMIC DNA]</scope>
    <source>
        <strain evidence="10">SpSt-747</strain>
    </source>
</reference>
<evidence type="ECO:0000256" key="6">
    <source>
        <dbReference type="ARBA" id="ARBA00047615"/>
    </source>
</evidence>
<dbReference type="HAMAP" id="MF_00238">
    <property type="entry name" value="Cytidyl_kinase_type1"/>
    <property type="match status" value="1"/>
</dbReference>
<dbReference type="CDD" id="cd02020">
    <property type="entry name" value="CMPK"/>
    <property type="match status" value="1"/>
</dbReference>
<keyword evidence="4 8" id="KW-0418">Kinase</keyword>
<dbReference type="EC" id="2.7.4.25" evidence="8"/>
<dbReference type="Gene3D" id="3.40.50.300">
    <property type="entry name" value="P-loop containing nucleotide triphosphate hydrolases"/>
    <property type="match status" value="1"/>
</dbReference>
<evidence type="ECO:0000256" key="2">
    <source>
        <dbReference type="ARBA" id="ARBA00022679"/>
    </source>
</evidence>
<comment type="similarity">
    <text evidence="1 8">Belongs to the cytidylate kinase family. Type 1 subfamily.</text>
</comment>